<evidence type="ECO:0000313" key="2">
    <source>
        <dbReference type="EMBL" id="GBF07316.1"/>
    </source>
</evidence>
<accession>A0A2I9D8Y3</accession>
<name>A0A2I9D8Y3_9DEIO</name>
<keyword evidence="3" id="KW-1185">Reference proteome</keyword>
<evidence type="ECO:0000256" key="1">
    <source>
        <dbReference type="SAM" id="MobiDB-lite"/>
    </source>
</evidence>
<dbReference type="OrthoDB" id="72549at2"/>
<reference evidence="3" key="1">
    <citation type="submission" date="2018-01" db="EMBL/GenBank/DDBJ databases">
        <title>Draft Genome Sequence of the Radioresistant Bacterium Deinococcus aerius TR0125, Isolated from the Higher Atmosphere above Japan.</title>
        <authorList>
            <person name="Satoh K."/>
            <person name="Arai H."/>
            <person name="Sanzen T."/>
            <person name="Kawaguchi Y."/>
            <person name="Hayashi H."/>
            <person name="Yokobori S."/>
            <person name="Yamagishi A."/>
            <person name="Oono Y."/>
            <person name="Narumi I."/>
        </authorList>
    </citation>
    <scope>NUCLEOTIDE SEQUENCE [LARGE SCALE GENOMIC DNA]</scope>
    <source>
        <strain evidence="3">TR0125</strain>
    </source>
</reference>
<feature type="region of interest" description="Disordered" evidence="1">
    <location>
        <begin position="1"/>
        <end position="102"/>
    </location>
</feature>
<dbReference type="EMBL" id="BFAG01000013">
    <property type="protein sequence ID" value="GBF07316.1"/>
    <property type="molecule type" value="Genomic_DNA"/>
</dbReference>
<protein>
    <submittedName>
        <fullName evidence="2">Uncharacterized protein</fullName>
    </submittedName>
</protein>
<sequence>MDDSKRGDAPQTGASYMGATGDTPDANTNLDPDMQGGESGADRQATGDIHDRHTESRGLGSGENGQSDPARQMDNSGMLDPTGQGEDSDIIGASGDDRNAER</sequence>
<proteinExistence type="predicted"/>
<comment type="caution">
    <text evidence="2">The sequence shown here is derived from an EMBL/GenBank/DDBJ whole genome shotgun (WGS) entry which is preliminary data.</text>
</comment>
<gene>
    <name evidence="2" type="ORF">DAERI_130146</name>
</gene>
<dbReference type="AlphaFoldDB" id="A0A2I9D8Y3"/>
<feature type="compositionally biased region" description="Polar residues" evidence="1">
    <location>
        <begin position="64"/>
        <end position="75"/>
    </location>
</feature>
<evidence type="ECO:0000313" key="3">
    <source>
        <dbReference type="Proteomes" id="UP000236569"/>
    </source>
</evidence>
<dbReference type="RefSeq" id="WP_103130635.1">
    <property type="nucleotide sequence ID" value="NZ_BFAG01000013.1"/>
</dbReference>
<dbReference type="Proteomes" id="UP000236569">
    <property type="component" value="Unassembled WGS sequence"/>
</dbReference>
<organism evidence="2 3">
    <name type="scientific">Deinococcus aerius</name>
    <dbReference type="NCBI Taxonomy" id="200253"/>
    <lineage>
        <taxon>Bacteria</taxon>
        <taxon>Thermotogati</taxon>
        <taxon>Deinococcota</taxon>
        <taxon>Deinococci</taxon>
        <taxon>Deinococcales</taxon>
        <taxon>Deinococcaceae</taxon>
        <taxon>Deinococcus</taxon>
    </lineage>
</organism>